<dbReference type="AlphaFoldDB" id="A0A328HIE6"/>
<evidence type="ECO:0000313" key="2">
    <source>
        <dbReference type="EMBL" id="RAM38302.1"/>
    </source>
</evidence>
<name>A0A328HIE6_ARTGO</name>
<evidence type="ECO:0000256" key="1">
    <source>
        <dbReference type="SAM" id="Phobius"/>
    </source>
</evidence>
<reference evidence="2 3" key="1">
    <citation type="submission" date="2018-04" db="EMBL/GenBank/DDBJ databases">
        <title>Bacteria isolated from cave deposits of Manipur.</title>
        <authorList>
            <person name="Sahoo D."/>
            <person name="Sarangthem I."/>
            <person name="Nandeibam J."/>
        </authorList>
    </citation>
    <scope>NUCLEOTIDE SEQUENCE [LARGE SCALE GENOMIC DNA]</scope>
    <source>
        <strain evidence="3">mrc11</strain>
    </source>
</reference>
<keyword evidence="1" id="KW-0812">Transmembrane</keyword>
<gene>
    <name evidence="2" type="ORF">DBZ45_04620</name>
</gene>
<feature type="transmembrane region" description="Helical" evidence="1">
    <location>
        <begin position="52"/>
        <end position="73"/>
    </location>
</feature>
<comment type="caution">
    <text evidence="2">The sequence shown here is derived from an EMBL/GenBank/DDBJ whole genome shotgun (WGS) entry which is preliminary data.</text>
</comment>
<accession>A0A328HIE6</accession>
<evidence type="ECO:0000313" key="3">
    <source>
        <dbReference type="Proteomes" id="UP000249166"/>
    </source>
</evidence>
<protein>
    <submittedName>
        <fullName evidence="2">Uncharacterized protein</fullName>
    </submittedName>
</protein>
<feature type="transmembrane region" description="Helical" evidence="1">
    <location>
        <begin position="93"/>
        <end position="111"/>
    </location>
</feature>
<dbReference type="EMBL" id="QLNP01000062">
    <property type="protein sequence ID" value="RAM38302.1"/>
    <property type="molecule type" value="Genomic_DNA"/>
</dbReference>
<proteinExistence type="predicted"/>
<dbReference type="Proteomes" id="UP000249166">
    <property type="component" value="Unassembled WGS sequence"/>
</dbReference>
<sequence>MAIVLVSIAVAGIVVSFFLSSNAAATLLTGAVGVVNILQGEPEYKKERPRQIILFITYGVVLALSVGLGLAVLDAGNSSLFANDETALMARTFGIPAAAAVVSAISWLVKLKMDPAK</sequence>
<organism evidence="2 3">
    <name type="scientific">Arthrobacter globiformis</name>
    <dbReference type="NCBI Taxonomy" id="1665"/>
    <lineage>
        <taxon>Bacteria</taxon>
        <taxon>Bacillati</taxon>
        <taxon>Actinomycetota</taxon>
        <taxon>Actinomycetes</taxon>
        <taxon>Micrococcales</taxon>
        <taxon>Micrococcaceae</taxon>
        <taxon>Arthrobacter</taxon>
    </lineage>
</organism>
<feature type="transmembrane region" description="Helical" evidence="1">
    <location>
        <begin position="6"/>
        <end position="31"/>
    </location>
</feature>
<keyword evidence="1" id="KW-0472">Membrane</keyword>
<dbReference type="RefSeq" id="WP_111902771.1">
    <property type="nucleotide sequence ID" value="NZ_QLNP01000062.1"/>
</dbReference>
<keyword evidence="1" id="KW-1133">Transmembrane helix</keyword>